<reference evidence="1" key="1">
    <citation type="journal article" date="2023" name="Mol. Biol. Evol.">
        <title>Third-Generation Sequencing Reveals the Adaptive Role of the Epigenome in Three Deep-Sea Polychaetes.</title>
        <authorList>
            <person name="Perez M."/>
            <person name="Aroh O."/>
            <person name="Sun Y."/>
            <person name="Lan Y."/>
            <person name="Juniper S.K."/>
            <person name="Young C.R."/>
            <person name="Angers B."/>
            <person name="Qian P.Y."/>
        </authorList>
    </citation>
    <scope>NUCLEOTIDE SEQUENCE</scope>
    <source>
        <strain evidence="1">R07B-5</strain>
    </source>
</reference>
<proteinExistence type="predicted"/>
<organism evidence="1 2">
    <name type="scientific">Ridgeia piscesae</name>
    <name type="common">Tubeworm</name>
    <dbReference type="NCBI Taxonomy" id="27915"/>
    <lineage>
        <taxon>Eukaryota</taxon>
        <taxon>Metazoa</taxon>
        <taxon>Spiralia</taxon>
        <taxon>Lophotrochozoa</taxon>
        <taxon>Annelida</taxon>
        <taxon>Polychaeta</taxon>
        <taxon>Sedentaria</taxon>
        <taxon>Canalipalpata</taxon>
        <taxon>Sabellida</taxon>
        <taxon>Siboglinidae</taxon>
        <taxon>Ridgeia</taxon>
    </lineage>
</organism>
<dbReference type="EMBL" id="JAODUO010001035">
    <property type="protein sequence ID" value="KAK2171711.1"/>
    <property type="molecule type" value="Genomic_DNA"/>
</dbReference>
<gene>
    <name evidence="1" type="ORF">NP493_1033g00043</name>
</gene>
<sequence length="46" mass="4894">MATRDNHLTVRETLFFSSTAPSCIITCCDHAHNCEDGDAGQPLGSA</sequence>
<evidence type="ECO:0000313" key="1">
    <source>
        <dbReference type="EMBL" id="KAK2171711.1"/>
    </source>
</evidence>
<evidence type="ECO:0000313" key="2">
    <source>
        <dbReference type="Proteomes" id="UP001209878"/>
    </source>
</evidence>
<dbReference type="Proteomes" id="UP001209878">
    <property type="component" value="Unassembled WGS sequence"/>
</dbReference>
<dbReference type="AlphaFoldDB" id="A0AAD9KIC4"/>
<accession>A0AAD9KIC4</accession>
<name>A0AAD9KIC4_RIDPI</name>
<comment type="caution">
    <text evidence="1">The sequence shown here is derived from an EMBL/GenBank/DDBJ whole genome shotgun (WGS) entry which is preliminary data.</text>
</comment>
<protein>
    <submittedName>
        <fullName evidence="1">Uncharacterized protein</fullName>
    </submittedName>
</protein>
<keyword evidence="2" id="KW-1185">Reference proteome</keyword>